<evidence type="ECO:0000256" key="6">
    <source>
        <dbReference type="SAM" id="MobiDB-lite"/>
    </source>
</evidence>
<evidence type="ECO:0000256" key="5">
    <source>
        <dbReference type="ARBA" id="ARBA00023136"/>
    </source>
</evidence>
<dbReference type="GO" id="GO:0005886">
    <property type="term" value="C:plasma membrane"/>
    <property type="evidence" value="ECO:0007669"/>
    <property type="project" value="UniProtKB-SubCell"/>
</dbReference>
<reference evidence="8" key="1">
    <citation type="submission" date="2024-06" db="EMBL/GenBank/DDBJ databases">
        <title>Kribbella sp. strain HUAS MG21 genome sequences.</title>
        <authorList>
            <person name="Mo P."/>
        </authorList>
    </citation>
    <scope>NUCLEOTIDE SEQUENCE</scope>
    <source>
        <strain evidence="8">HUAS MG21</strain>
    </source>
</reference>
<keyword evidence="3 7" id="KW-0812">Transmembrane</keyword>
<dbReference type="CDD" id="cd06173">
    <property type="entry name" value="MFS_MefA_like"/>
    <property type="match status" value="1"/>
</dbReference>
<dbReference type="InterPro" id="IPR036259">
    <property type="entry name" value="MFS_trans_sf"/>
</dbReference>
<evidence type="ECO:0000313" key="8">
    <source>
        <dbReference type="EMBL" id="XBV24622.1"/>
    </source>
</evidence>
<dbReference type="InterPro" id="IPR011701">
    <property type="entry name" value="MFS"/>
</dbReference>
<feature type="transmembrane region" description="Helical" evidence="7">
    <location>
        <begin position="246"/>
        <end position="268"/>
    </location>
</feature>
<organism evidence="8">
    <name type="scientific">Kribbella sp. HUAS MG21</name>
    <dbReference type="NCBI Taxonomy" id="3160966"/>
    <lineage>
        <taxon>Bacteria</taxon>
        <taxon>Bacillati</taxon>
        <taxon>Actinomycetota</taxon>
        <taxon>Actinomycetes</taxon>
        <taxon>Propionibacteriales</taxon>
        <taxon>Kribbellaceae</taxon>
        <taxon>Kribbella</taxon>
    </lineage>
</organism>
<dbReference type="PANTHER" id="PTHR23513">
    <property type="entry name" value="INTEGRAL MEMBRANE EFFLUX PROTEIN-RELATED"/>
    <property type="match status" value="1"/>
</dbReference>
<gene>
    <name evidence="8" type="ORF">ABN611_39480</name>
</gene>
<evidence type="ECO:0000256" key="3">
    <source>
        <dbReference type="ARBA" id="ARBA00022692"/>
    </source>
</evidence>
<proteinExistence type="predicted"/>
<dbReference type="Gene3D" id="1.20.1250.20">
    <property type="entry name" value="MFS general substrate transporter like domains"/>
    <property type="match status" value="1"/>
</dbReference>
<feature type="transmembrane region" description="Helical" evidence="7">
    <location>
        <begin position="100"/>
        <end position="124"/>
    </location>
</feature>
<feature type="transmembrane region" description="Helical" evidence="7">
    <location>
        <begin position="213"/>
        <end position="240"/>
    </location>
</feature>
<feature type="compositionally biased region" description="Polar residues" evidence="6">
    <location>
        <begin position="417"/>
        <end position="426"/>
    </location>
</feature>
<sequence>MSLLRSHRDFRLFWIGETVNRFGSATSSVTLPLVAISMLDATTFEVGLLTAAAWAPWLLIGLPTGAWIDRVRRRPVMLAACAVSGLLLLTVPVAGDLLTIELLLVVAGFVGAAAVVFQTAYTAYLPTLLDPADHAEGNAKLHGSASAAQIAGLGCGGLLVQLAGAANALLVDAASFVVALLCLGAIRFRERRTDVPRRAGAIREGIRLVARDVWLRTLTIFGAVSNLALMGYQAIVVVFLVREAGLSAGAVGSLIAAASSGGILGALVGRQVMRFGTARALLVCELGLPTLALLIPLGGSSPWFYLVGAFGVSLGVVGGNVVKATFLQSYCPPELFGRLTATTAFVNYGTIPLGALLGGTLGQTLGLTPALWITTTGVPLAGLVLLASPIRRRRDLPTHRREAEDAAHQGAAVPGTSAASSRDLTA</sequence>
<evidence type="ECO:0000256" key="4">
    <source>
        <dbReference type="ARBA" id="ARBA00022989"/>
    </source>
</evidence>
<feature type="transmembrane region" description="Helical" evidence="7">
    <location>
        <begin position="370"/>
        <end position="390"/>
    </location>
</feature>
<comment type="subcellular location">
    <subcellularLocation>
        <location evidence="1">Cell membrane</location>
        <topology evidence="1">Multi-pass membrane protein</topology>
    </subcellularLocation>
</comment>
<keyword evidence="2" id="KW-1003">Cell membrane</keyword>
<dbReference type="GO" id="GO:0022857">
    <property type="term" value="F:transmembrane transporter activity"/>
    <property type="evidence" value="ECO:0007669"/>
    <property type="project" value="InterPro"/>
</dbReference>
<evidence type="ECO:0000256" key="2">
    <source>
        <dbReference type="ARBA" id="ARBA00022475"/>
    </source>
</evidence>
<feature type="transmembrane region" description="Helical" evidence="7">
    <location>
        <begin position="335"/>
        <end position="358"/>
    </location>
</feature>
<protein>
    <submittedName>
        <fullName evidence="8">MFS transporter</fullName>
    </submittedName>
</protein>
<feature type="transmembrane region" description="Helical" evidence="7">
    <location>
        <begin position="303"/>
        <end position="323"/>
    </location>
</feature>
<feature type="transmembrane region" description="Helical" evidence="7">
    <location>
        <begin position="75"/>
        <end position="94"/>
    </location>
</feature>
<keyword evidence="4 7" id="KW-1133">Transmembrane helix</keyword>
<name>A0AAU7TCW4_9ACTN</name>
<dbReference type="SUPFAM" id="SSF103473">
    <property type="entry name" value="MFS general substrate transporter"/>
    <property type="match status" value="1"/>
</dbReference>
<feature type="compositionally biased region" description="Basic and acidic residues" evidence="6">
    <location>
        <begin position="397"/>
        <end position="407"/>
    </location>
</feature>
<evidence type="ECO:0000256" key="7">
    <source>
        <dbReference type="SAM" id="Phobius"/>
    </source>
</evidence>
<feature type="transmembrane region" description="Helical" evidence="7">
    <location>
        <begin position="169"/>
        <end position="188"/>
    </location>
</feature>
<feature type="transmembrane region" description="Helical" evidence="7">
    <location>
        <begin position="48"/>
        <end position="68"/>
    </location>
</feature>
<dbReference type="Pfam" id="PF07690">
    <property type="entry name" value="MFS_1"/>
    <property type="match status" value="1"/>
</dbReference>
<dbReference type="PANTHER" id="PTHR23513:SF6">
    <property type="entry name" value="MAJOR FACILITATOR SUPERFAMILY ASSOCIATED DOMAIN-CONTAINING PROTEIN"/>
    <property type="match status" value="1"/>
</dbReference>
<dbReference type="EMBL" id="CP158165">
    <property type="protein sequence ID" value="XBV24622.1"/>
    <property type="molecule type" value="Genomic_DNA"/>
</dbReference>
<evidence type="ECO:0000256" key="1">
    <source>
        <dbReference type="ARBA" id="ARBA00004651"/>
    </source>
</evidence>
<keyword evidence="5 7" id="KW-0472">Membrane</keyword>
<accession>A0AAU7TCW4</accession>
<feature type="region of interest" description="Disordered" evidence="6">
    <location>
        <begin position="397"/>
        <end position="426"/>
    </location>
</feature>
<dbReference type="AlphaFoldDB" id="A0AAU7TCW4"/>
<dbReference type="RefSeq" id="WP_350277443.1">
    <property type="nucleotide sequence ID" value="NZ_CP158165.1"/>
</dbReference>
<feature type="transmembrane region" description="Helical" evidence="7">
    <location>
        <begin position="280"/>
        <end position="297"/>
    </location>
</feature>